<sequence length="49" mass="5651">MWIPCKRSACPKRYGRRSVCGNSGSAYLLHCAVRLYNRSNTTHRRRGPL</sequence>
<reference evidence="3" key="1">
    <citation type="journal article" date="2019" name="Int. J. Syst. Evol. Microbiol.">
        <title>The Global Catalogue of Microorganisms (GCM) 10K type strain sequencing project: providing services to taxonomists for standard genome sequencing and annotation.</title>
        <authorList>
            <consortium name="The Broad Institute Genomics Platform"/>
            <consortium name="The Broad Institute Genome Sequencing Center for Infectious Disease"/>
            <person name="Wu L."/>
            <person name="Ma J."/>
        </authorList>
    </citation>
    <scope>NUCLEOTIDE SEQUENCE [LARGE SCALE GENOMIC DNA]</scope>
    <source>
        <strain evidence="3">CCM 8725</strain>
    </source>
</reference>
<gene>
    <name evidence="2" type="ORF">ACFSX3_02260</name>
</gene>
<accession>A0ABW5F0W8</accession>
<dbReference type="InterPro" id="IPR002350">
    <property type="entry name" value="Kazal_dom"/>
</dbReference>
<dbReference type="Pfam" id="PF07648">
    <property type="entry name" value="Kazal_2"/>
    <property type="match status" value="1"/>
</dbReference>
<dbReference type="GO" id="GO:0004867">
    <property type="term" value="F:serine-type endopeptidase inhibitor activity"/>
    <property type="evidence" value="ECO:0007669"/>
    <property type="project" value="UniProtKB-KW"/>
</dbReference>
<keyword evidence="2" id="KW-0722">Serine protease inhibitor</keyword>
<dbReference type="Proteomes" id="UP001597448">
    <property type="component" value="Unassembled WGS sequence"/>
</dbReference>
<organism evidence="2 3">
    <name type="scientific">Paenibacillus rhizoplanae</name>
    <dbReference type="NCBI Taxonomy" id="1917181"/>
    <lineage>
        <taxon>Bacteria</taxon>
        <taxon>Bacillati</taxon>
        <taxon>Bacillota</taxon>
        <taxon>Bacilli</taxon>
        <taxon>Bacillales</taxon>
        <taxon>Paenibacillaceae</taxon>
        <taxon>Paenibacillus</taxon>
    </lineage>
</organism>
<evidence type="ECO:0000259" key="1">
    <source>
        <dbReference type="Pfam" id="PF07648"/>
    </source>
</evidence>
<keyword evidence="3" id="KW-1185">Reference proteome</keyword>
<evidence type="ECO:0000313" key="3">
    <source>
        <dbReference type="Proteomes" id="UP001597448"/>
    </source>
</evidence>
<dbReference type="RefSeq" id="WP_379258863.1">
    <property type="nucleotide sequence ID" value="NZ_JBHSVQ010000001.1"/>
</dbReference>
<comment type="caution">
    <text evidence="2">The sequence shown here is derived from an EMBL/GenBank/DDBJ whole genome shotgun (WGS) entry which is preliminary data.</text>
</comment>
<name>A0ABW5F0W8_9BACL</name>
<keyword evidence="2" id="KW-0646">Protease inhibitor</keyword>
<feature type="domain" description="Kazal-like" evidence="1">
    <location>
        <begin position="6"/>
        <end position="43"/>
    </location>
</feature>
<dbReference type="EMBL" id="JBHUKY010000008">
    <property type="protein sequence ID" value="MFD2408673.1"/>
    <property type="molecule type" value="Genomic_DNA"/>
</dbReference>
<evidence type="ECO:0000313" key="2">
    <source>
        <dbReference type="EMBL" id="MFD2408673.1"/>
    </source>
</evidence>
<proteinExistence type="predicted"/>
<protein>
    <submittedName>
        <fullName evidence="2">Kazal-type serine protease inhibitor domain-containing protein</fullName>
    </submittedName>
</protein>